<dbReference type="EMBL" id="JAVHNR010000007">
    <property type="protein sequence ID" value="KAK6337155.1"/>
    <property type="molecule type" value="Genomic_DNA"/>
</dbReference>
<keyword evidence="5" id="KW-1185">Reference proteome</keyword>
<dbReference type="Proteomes" id="UP001313282">
    <property type="component" value="Unassembled WGS sequence"/>
</dbReference>
<proteinExistence type="predicted"/>
<reference evidence="4 5" key="1">
    <citation type="submission" date="2019-10" db="EMBL/GenBank/DDBJ databases">
        <authorList>
            <person name="Palmer J.M."/>
        </authorList>
    </citation>
    <scope>NUCLEOTIDE SEQUENCE [LARGE SCALE GENOMIC DNA]</scope>
    <source>
        <strain evidence="4 5">TWF718</strain>
    </source>
</reference>
<accession>A0AAN8MJQ9</accession>
<evidence type="ECO:0000259" key="3">
    <source>
        <dbReference type="PROSITE" id="PS51767"/>
    </source>
</evidence>
<evidence type="ECO:0000256" key="2">
    <source>
        <dbReference type="SAM" id="Phobius"/>
    </source>
</evidence>
<evidence type="ECO:0000256" key="1">
    <source>
        <dbReference type="SAM" id="MobiDB-lite"/>
    </source>
</evidence>
<dbReference type="Gene3D" id="2.40.70.10">
    <property type="entry name" value="Acid Proteases"/>
    <property type="match status" value="2"/>
</dbReference>
<dbReference type="SUPFAM" id="SSF50630">
    <property type="entry name" value="Acid proteases"/>
    <property type="match status" value="1"/>
</dbReference>
<feature type="transmembrane region" description="Helical" evidence="2">
    <location>
        <begin position="509"/>
        <end position="530"/>
    </location>
</feature>
<dbReference type="PROSITE" id="PS51767">
    <property type="entry name" value="PEPTIDASE_A1"/>
    <property type="match status" value="1"/>
</dbReference>
<dbReference type="AlphaFoldDB" id="A0AAN8MJQ9"/>
<feature type="transmembrane region" description="Helical" evidence="2">
    <location>
        <begin position="16"/>
        <end position="38"/>
    </location>
</feature>
<keyword evidence="2" id="KW-0812">Transmembrane</keyword>
<keyword evidence="2" id="KW-1133">Transmembrane helix</keyword>
<comment type="caution">
    <text evidence="4">The sequence shown here is derived from an EMBL/GenBank/DDBJ whole genome shotgun (WGS) entry which is preliminary data.</text>
</comment>
<organism evidence="4 5">
    <name type="scientific">Orbilia javanica</name>
    <dbReference type="NCBI Taxonomy" id="47235"/>
    <lineage>
        <taxon>Eukaryota</taxon>
        <taxon>Fungi</taxon>
        <taxon>Dikarya</taxon>
        <taxon>Ascomycota</taxon>
        <taxon>Pezizomycotina</taxon>
        <taxon>Orbiliomycetes</taxon>
        <taxon>Orbiliales</taxon>
        <taxon>Orbiliaceae</taxon>
        <taxon>Orbilia</taxon>
    </lineage>
</organism>
<name>A0AAN8MJQ9_9PEZI</name>
<dbReference type="Pfam" id="PF00026">
    <property type="entry name" value="Asp"/>
    <property type="match status" value="1"/>
</dbReference>
<keyword evidence="2" id="KW-0472">Membrane</keyword>
<protein>
    <recommendedName>
        <fullName evidence="3">Peptidase A1 domain-containing protein</fullName>
    </recommendedName>
</protein>
<evidence type="ECO:0000313" key="4">
    <source>
        <dbReference type="EMBL" id="KAK6337155.1"/>
    </source>
</evidence>
<evidence type="ECO:0000313" key="5">
    <source>
        <dbReference type="Proteomes" id="UP001313282"/>
    </source>
</evidence>
<dbReference type="InterPro" id="IPR033121">
    <property type="entry name" value="PEPTIDASE_A1"/>
</dbReference>
<gene>
    <name evidence="4" type="ORF">TWF718_009939</name>
</gene>
<feature type="region of interest" description="Disordered" evidence="1">
    <location>
        <begin position="539"/>
        <end position="577"/>
    </location>
</feature>
<dbReference type="InterPro" id="IPR021109">
    <property type="entry name" value="Peptidase_aspartic_dom_sf"/>
</dbReference>
<sequence>MSFASPGMATKQPSQYLAVAQLVTISVAVTLLILTWLFSVLHNSNTINWGKPFEGSENIVSSKQPRQAPAEKKHVILPTFQRYTEDGELEFATYTKLNFGPAQETITLGLSIRDETWVPSIEAKTEFCRNQSVEACKLAEISGYYSLSGKDSSIPIRLSSAGSSSSETNLVYGNFYEDFATVDGVSVNFRFVVGDSWRVPPFLGLGLPTFQPDSPSSRDYIPALVEQGKVAQPYISFYDTRNPRGTGGEIVIGGVDRKKIYGGFDCWKNSGRRGRVKTPKVRIIAKDTLFDVQDTYKQPTKPYTLVSPVEPFLIVPPDILASLRLALPTAYLLGTNDFEDYLYTRCDATIDPESAIEFEFETVVIKIPLEELRTVAPPRIYTSFGGHTSTESNICILSVSSTSGIKGLPDYSFILGGPFFRKVPAQTLVELQSKLKDDSSDNRKRSSRAYVVMKNGGTESDSVTGIAAAILNETKQEIIELIEPDGSGLRKISGDEPAATEKKNRTIKALAGGLGGGGGFLLLTLGYIFYRYRKKHPRAVEPSIPSPDPDFVWQRDPLQPDNPPVYSVDPPTPAPKV</sequence>
<feature type="domain" description="Peptidase A1" evidence="3">
    <location>
        <begin position="93"/>
        <end position="439"/>
    </location>
</feature>